<feature type="compositionally biased region" description="Gly residues" evidence="1">
    <location>
        <begin position="87"/>
        <end position="96"/>
    </location>
</feature>
<dbReference type="RefSeq" id="XP_049140045.1">
    <property type="nucleotide sequence ID" value="XM_049282902.1"/>
</dbReference>
<evidence type="ECO:0000313" key="2">
    <source>
        <dbReference type="EMBL" id="UQC78408.1"/>
    </source>
</evidence>
<keyword evidence="3" id="KW-1185">Reference proteome</keyword>
<gene>
    <name evidence="2" type="ORF">CLUP02_03885</name>
</gene>
<dbReference type="Proteomes" id="UP000830671">
    <property type="component" value="Chromosome 2"/>
</dbReference>
<dbReference type="AlphaFoldDB" id="A0A9Q8SJQ3"/>
<protein>
    <submittedName>
        <fullName evidence="2">Uncharacterized protein</fullName>
    </submittedName>
</protein>
<name>A0A9Q8SJQ3_9PEZI</name>
<dbReference type="GeneID" id="73337912"/>
<feature type="compositionally biased region" description="Polar residues" evidence="1">
    <location>
        <begin position="102"/>
        <end position="119"/>
    </location>
</feature>
<reference evidence="2" key="1">
    <citation type="journal article" date="2021" name="Mol. Plant Microbe Interact.">
        <title>Complete Genome Sequence of the Plant-Pathogenic Fungus Colletotrichum lupini.</title>
        <authorList>
            <person name="Baroncelli R."/>
            <person name="Pensec F."/>
            <person name="Da Lio D."/>
            <person name="Boufleur T."/>
            <person name="Vicente I."/>
            <person name="Sarrocco S."/>
            <person name="Picot A."/>
            <person name="Baraldi E."/>
            <person name="Sukno S."/>
            <person name="Thon M."/>
            <person name="Le Floch G."/>
        </authorList>
    </citation>
    <scope>NUCLEOTIDE SEQUENCE</scope>
    <source>
        <strain evidence="2">IMI 504893</strain>
    </source>
</reference>
<sequence>MLLKGQLWQLQYNFSRDVNISMFGKGRAECPLHDIYVYLCLTTLGRRSRDGVAGVMSYYVGHRSRNRGAAYGVTLMYEKADAEKGRNGSGWTGRGRLGADLNHQSSGFELSANEDLNGQ</sequence>
<organism evidence="2 3">
    <name type="scientific">Colletotrichum lupini</name>
    <dbReference type="NCBI Taxonomy" id="145971"/>
    <lineage>
        <taxon>Eukaryota</taxon>
        <taxon>Fungi</taxon>
        <taxon>Dikarya</taxon>
        <taxon>Ascomycota</taxon>
        <taxon>Pezizomycotina</taxon>
        <taxon>Sordariomycetes</taxon>
        <taxon>Hypocreomycetidae</taxon>
        <taxon>Glomerellales</taxon>
        <taxon>Glomerellaceae</taxon>
        <taxon>Colletotrichum</taxon>
        <taxon>Colletotrichum acutatum species complex</taxon>
    </lineage>
</organism>
<feature type="region of interest" description="Disordered" evidence="1">
    <location>
        <begin position="84"/>
        <end position="119"/>
    </location>
</feature>
<dbReference type="EMBL" id="CP019474">
    <property type="protein sequence ID" value="UQC78408.1"/>
    <property type="molecule type" value="Genomic_DNA"/>
</dbReference>
<proteinExistence type="predicted"/>
<dbReference type="KEGG" id="clup:CLUP02_03885"/>
<evidence type="ECO:0000256" key="1">
    <source>
        <dbReference type="SAM" id="MobiDB-lite"/>
    </source>
</evidence>
<evidence type="ECO:0000313" key="3">
    <source>
        <dbReference type="Proteomes" id="UP000830671"/>
    </source>
</evidence>
<accession>A0A9Q8SJQ3</accession>